<dbReference type="OrthoDB" id="2401220at2"/>
<keyword evidence="3" id="KW-1185">Reference proteome</keyword>
<comment type="caution">
    <text evidence="2">The sequence shown here is derived from an EMBL/GenBank/DDBJ whole genome shotgun (WGS) entry which is preliminary data.</text>
</comment>
<evidence type="ECO:0000313" key="2">
    <source>
        <dbReference type="EMBL" id="PRY79332.1"/>
    </source>
</evidence>
<organism evidence="2 3">
    <name type="scientific">Alkalibacterium olivapovliticus</name>
    <dbReference type="NCBI Taxonomy" id="99907"/>
    <lineage>
        <taxon>Bacteria</taxon>
        <taxon>Bacillati</taxon>
        <taxon>Bacillota</taxon>
        <taxon>Bacilli</taxon>
        <taxon>Lactobacillales</taxon>
        <taxon>Carnobacteriaceae</taxon>
        <taxon>Alkalibacterium</taxon>
    </lineage>
</organism>
<reference evidence="2 3" key="1">
    <citation type="submission" date="2018-03" db="EMBL/GenBank/DDBJ databases">
        <title>Genomic Encyclopedia of Archaeal and Bacterial Type Strains, Phase II (KMG-II): from individual species to whole genera.</title>
        <authorList>
            <person name="Goeker M."/>
        </authorList>
    </citation>
    <scope>NUCLEOTIDE SEQUENCE [LARGE SCALE GENOMIC DNA]</scope>
    <source>
        <strain evidence="2 3">DSM 13175</strain>
    </source>
</reference>
<dbReference type="InterPro" id="IPR033753">
    <property type="entry name" value="GCV_H/Fam206"/>
</dbReference>
<protein>
    <submittedName>
        <fullName evidence="2">Glycine cleavage system H protein</fullName>
    </submittedName>
</protein>
<dbReference type="GO" id="GO:0005960">
    <property type="term" value="C:glycine cleavage complex"/>
    <property type="evidence" value="ECO:0007669"/>
    <property type="project" value="InterPro"/>
</dbReference>
<accession>A0A2T0W2B6</accession>
<dbReference type="GO" id="GO:0009249">
    <property type="term" value="P:protein lipoylation"/>
    <property type="evidence" value="ECO:0007669"/>
    <property type="project" value="TreeGrafter"/>
</dbReference>
<gene>
    <name evidence="2" type="ORF">CLV38_12314</name>
</gene>
<dbReference type="Pfam" id="PF01597">
    <property type="entry name" value="GCV_H"/>
    <property type="match status" value="1"/>
</dbReference>
<keyword evidence="1" id="KW-0450">Lipoyl</keyword>
<dbReference type="SUPFAM" id="SSF51230">
    <property type="entry name" value="Single hybrid motif"/>
    <property type="match status" value="1"/>
</dbReference>
<sequence length="118" mass="13289">MTIKYHPNGLWVEKVDETDYRVGLSEKGQDDVGEVMFAELSTKEGAMKKGDPILNVEGAKAVTEFTIPFDVTVKSVHQELEDEPELLNASEKEENWILVVTDLAETDFNQLNTEAFLK</sequence>
<dbReference type="Proteomes" id="UP000238205">
    <property type="component" value="Unassembled WGS sequence"/>
</dbReference>
<evidence type="ECO:0000313" key="3">
    <source>
        <dbReference type="Proteomes" id="UP000238205"/>
    </source>
</evidence>
<dbReference type="InterPro" id="IPR002930">
    <property type="entry name" value="GCV_H"/>
</dbReference>
<proteinExistence type="predicted"/>
<dbReference type="Gene3D" id="2.40.50.100">
    <property type="match status" value="1"/>
</dbReference>
<dbReference type="CDD" id="cd06848">
    <property type="entry name" value="GCS_H"/>
    <property type="match status" value="1"/>
</dbReference>
<dbReference type="GO" id="GO:0019464">
    <property type="term" value="P:glycine decarboxylation via glycine cleavage system"/>
    <property type="evidence" value="ECO:0007669"/>
    <property type="project" value="InterPro"/>
</dbReference>
<dbReference type="PANTHER" id="PTHR11715:SF3">
    <property type="entry name" value="GLYCINE CLEAVAGE SYSTEM H PROTEIN-RELATED"/>
    <property type="match status" value="1"/>
</dbReference>
<dbReference type="RefSeq" id="WP_106195149.1">
    <property type="nucleotide sequence ID" value="NZ_PVTO01000023.1"/>
</dbReference>
<dbReference type="InterPro" id="IPR011053">
    <property type="entry name" value="Single_hybrid_motif"/>
</dbReference>
<dbReference type="PANTHER" id="PTHR11715">
    <property type="entry name" value="GLYCINE CLEAVAGE SYSTEM H PROTEIN"/>
    <property type="match status" value="1"/>
</dbReference>
<evidence type="ECO:0000256" key="1">
    <source>
        <dbReference type="ARBA" id="ARBA00022823"/>
    </source>
</evidence>
<dbReference type="GO" id="GO:0005829">
    <property type="term" value="C:cytosol"/>
    <property type="evidence" value="ECO:0007669"/>
    <property type="project" value="TreeGrafter"/>
</dbReference>
<dbReference type="EMBL" id="PVTO01000023">
    <property type="protein sequence ID" value="PRY79332.1"/>
    <property type="molecule type" value="Genomic_DNA"/>
</dbReference>
<name>A0A2T0W2B6_9LACT</name>
<dbReference type="AlphaFoldDB" id="A0A2T0W2B6"/>